<feature type="domain" description="RAI1-like" evidence="3">
    <location>
        <begin position="17"/>
        <end position="333"/>
    </location>
</feature>
<dbReference type="GO" id="GO:0046872">
    <property type="term" value="F:metal ion binding"/>
    <property type="evidence" value="ECO:0007669"/>
    <property type="project" value="UniProtKB-KW"/>
</dbReference>
<dbReference type="InterPro" id="IPR013961">
    <property type="entry name" value="RAI1"/>
</dbReference>
<dbReference type="Pfam" id="PF08652">
    <property type="entry name" value="RAI1"/>
    <property type="match status" value="1"/>
</dbReference>
<feature type="non-terminal residue" evidence="4">
    <location>
        <position position="339"/>
    </location>
</feature>
<dbReference type="GO" id="GO:0110155">
    <property type="term" value="P:NAD-cap decapping"/>
    <property type="evidence" value="ECO:0007669"/>
    <property type="project" value="TreeGrafter"/>
</dbReference>
<comment type="caution">
    <text evidence="4">The sequence shown here is derived from an EMBL/GenBank/DDBJ whole genome shotgun (WGS) entry which is preliminary data.</text>
</comment>
<dbReference type="AlphaFoldDB" id="A0AAV5V471"/>
<dbReference type="GO" id="GO:0034353">
    <property type="term" value="F:mRNA 5'-diphosphatase activity"/>
    <property type="evidence" value="ECO:0007669"/>
    <property type="project" value="TreeGrafter"/>
</dbReference>
<comment type="subcellular location">
    <subcellularLocation>
        <location evidence="2">Nucleus</location>
    </subcellularLocation>
</comment>
<keyword evidence="2" id="KW-0547">Nucleotide-binding</keyword>
<keyword evidence="2" id="KW-0540">Nuclease</keyword>
<keyword evidence="5" id="KW-1185">Reference proteome</keyword>
<keyword evidence="2" id="KW-0479">Metal-binding</keyword>
<name>A0AAV5V471_9BILA</name>
<dbReference type="EC" id="3.6.1.-" evidence="2"/>
<gene>
    <name evidence="4" type="ORF">PFISCL1PPCAC_4612</name>
</gene>
<accession>A0AAV5V471</accession>
<dbReference type="PANTHER" id="PTHR12395:SF9">
    <property type="entry name" value="DECAPPING AND EXORIBONUCLEASE PROTEIN"/>
    <property type="match status" value="1"/>
</dbReference>
<dbReference type="GO" id="GO:0005634">
    <property type="term" value="C:nucleus"/>
    <property type="evidence" value="ECO:0007669"/>
    <property type="project" value="UniProtKB-SubCell"/>
</dbReference>
<proteinExistence type="inferred from homology"/>
<evidence type="ECO:0000256" key="2">
    <source>
        <dbReference type="RuleBase" id="RU367113"/>
    </source>
</evidence>
<comment type="similarity">
    <text evidence="1 2">Belongs to the DXO/Dom3Z family.</text>
</comment>
<reference evidence="4" key="1">
    <citation type="submission" date="2023-10" db="EMBL/GenBank/DDBJ databases">
        <title>Genome assembly of Pristionchus species.</title>
        <authorList>
            <person name="Yoshida K."/>
            <person name="Sommer R.J."/>
        </authorList>
    </citation>
    <scope>NUCLEOTIDE SEQUENCE</scope>
    <source>
        <strain evidence="4">RS5133</strain>
    </source>
</reference>
<evidence type="ECO:0000313" key="4">
    <source>
        <dbReference type="EMBL" id="GMT13315.1"/>
    </source>
</evidence>
<dbReference type="PANTHER" id="PTHR12395">
    <property type="entry name" value="DOM-3 RELATED"/>
    <property type="match status" value="1"/>
</dbReference>
<dbReference type="Proteomes" id="UP001432322">
    <property type="component" value="Unassembled WGS sequence"/>
</dbReference>
<keyword evidence="2" id="KW-0694">RNA-binding</keyword>
<protein>
    <recommendedName>
        <fullName evidence="2">Decapping nuclease</fullName>
        <ecNumber evidence="2">3.6.1.-</ecNumber>
    </recommendedName>
</protein>
<keyword evidence="2" id="KW-0539">Nucleus</keyword>
<keyword evidence="2" id="KW-0378">Hydrolase</keyword>
<dbReference type="GO" id="GO:0000166">
    <property type="term" value="F:nucleotide binding"/>
    <property type="evidence" value="ECO:0007669"/>
    <property type="project" value="UniProtKB-KW"/>
</dbReference>
<evidence type="ECO:0000256" key="1">
    <source>
        <dbReference type="ARBA" id="ARBA00006562"/>
    </source>
</evidence>
<dbReference type="EMBL" id="BTSY01000002">
    <property type="protein sequence ID" value="GMT13315.1"/>
    <property type="molecule type" value="Genomic_DNA"/>
</dbReference>
<dbReference type="GO" id="GO:0005829">
    <property type="term" value="C:cytosol"/>
    <property type="evidence" value="ECO:0007669"/>
    <property type="project" value="TreeGrafter"/>
</dbReference>
<dbReference type="GO" id="GO:0004518">
    <property type="term" value="F:nuclease activity"/>
    <property type="evidence" value="ECO:0007669"/>
    <property type="project" value="UniProtKB-KW"/>
</dbReference>
<sequence>METYAEVYDKPGVRLTKPLRIGEFSCHSNLSVTPDSTNLRYLIHTEDDFEPLFNLDSGFKTHHAKDPNNYKNDLNHLQQWALTQRREEGGDFSKVFKNAEMVCCRGTLMDIAKTPYYGLDPWRIVAVRTGGIIYLRDCGTVDGTKFQSGTGNSAHLTYWGHSFQRMMTSKHQYLASVGGFDDSEEVDCRETFSVVYRSDIIKPDGDRIKLTYSAEIKAIDENDNYVDFKTQASHLHNGFWLKKSWFWWLQCHLAGVDRVYAGFRSDLGIVHSIRTVERTYLRQNAGRKCDVVMTFLATVLSEIKKRCNDTLQVSYCPKTRRVHFEKATRDTDFLLDEYI</sequence>
<comment type="function">
    <text evidence="2">Decapping enzyme for NAD-capped RNAs: specifically hydrolyzes the nicotinamide adenine dinucleotide (NAD) cap from a subset of RNAs by removing the entire NAD moiety from the 5'-end of an NAD-capped RNA.</text>
</comment>
<dbReference type="GO" id="GO:0000956">
    <property type="term" value="P:nuclear-transcribed mRNA catabolic process"/>
    <property type="evidence" value="ECO:0007669"/>
    <property type="project" value="TreeGrafter"/>
</dbReference>
<evidence type="ECO:0000313" key="5">
    <source>
        <dbReference type="Proteomes" id="UP001432322"/>
    </source>
</evidence>
<organism evidence="4 5">
    <name type="scientific">Pristionchus fissidentatus</name>
    <dbReference type="NCBI Taxonomy" id="1538716"/>
    <lineage>
        <taxon>Eukaryota</taxon>
        <taxon>Metazoa</taxon>
        <taxon>Ecdysozoa</taxon>
        <taxon>Nematoda</taxon>
        <taxon>Chromadorea</taxon>
        <taxon>Rhabditida</taxon>
        <taxon>Rhabditina</taxon>
        <taxon>Diplogasteromorpha</taxon>
        <taxon>Diplogasteroidea</taxon>
        <taxon>Neodiplogasteridae</taxon>
        <taxon>Pristionchus</taxon>
    </lineage>
</organism>
<dbReference type="InterPro" id="IPR039039">
    <property type="entry name" value="RAI1-like_fam"/>
</dbReference>
<dbReference type="GO" id="GO:0003723">
    <property type="term" value="F:RNA binding"/>
    <property type="evidence" value="ECO:0007669"/>
    <property type="project" value="UniProtKB-KW"/>
</dbReference>
<comment type="cofactor">
    <cofactor evidence="2">
        <name>a divalent metal cation</name>
        <dbReference type="ChEBI" id="CHEBI:60240"/>
    </cofactor>
</comment>
<evidence type="ECO:0000259" key="3">
    <source>
        <dbReference type="Pfam" id="PF08652"/>
    </source>
</evidence>